<reference evidence="2" key="1">
    <citation type="journal article" date="2014" name="Front. Microbiol.">
        <title>High frequency of phylogenetically diverse reductive dehalogenase-homologous genes in deep subseafloor sedimentary metagenomes.</title>
        <authorList>
            <person name="Kawai M."/>
            <person name="Futagami T."/>
            <person name="Toyoda A."/>
            <person name="Takaki Y."/>
            <person name="Nishi S."/>
            <person name="Hori S."/>
            <person name="Arai W."/>
            <person name="Tsubouchi T."/>
            <person name="Morono Y."/>
            <person name="Uchiyama I."/>
            <person name="Ito T."/>
            <person name="Fujiyama A."/>
            <person name="Inagaki F."/>
            <person name="Takami H."/>
        </authorList>
    </citation>
    <scope>NUCLEOTIDE SEQUENCE</scope>
    <source>
        <strain evidence="2">Expedition CK06-06</strain>
    </source>
</reference>
<feature type="non-terminal residue" evidence="2">
    <location>
        <position position="1"/>
    </location>
</feature>
<gene>
    <name evidence="2" type="ORF">S01H4_61414</name>
</gene>
<evidence type="ECO:0000313" key="2">
    <source>
        <dbReference type="EMBL" id="GAH10673.1"/>
    </source>
</evidence>
<dbReference type="AlphaFoldDB" id="X1EPV6"/>
<dbReference type="PANTHER" id="PTHR42957">
    <property type="entry name" value="HELICASE MJ1565-RELATED"/>
    <property type="match status" value="1"/>
</dbReference>
<dbReference type="Pfam" id="PF01935">
    <property type="entry name" value="DUF87"/>
    <property type="match status" value="1"/>
</dbReference>
<feature type="non-terminal residue" evidence="2">
    <location>
        <position position="171"/>
    </location>
</feature>
<dbReference type="PANTHER" id="PTHR42957:SF1">
    <property type="entry name" value="HELICASE MJ1565-RELATED"/>
    <property type="match status" value="1"/>
</dbReference>
<dbReference type="SUPFAM" id="SSF52540">
    <property type="entry name" value="P-loop containing nucleoside triphosphate hydrolases"/>
    <property type="match status" value="1"/>
</dbReference>
<evidence type="ECO:0000259" key="1">
    <source>
        <dbReference type="Pfam" id="PF01935"/>
    </source>
</evidence>
<dbReference type="EMBL" id="BART01036408">
    <property type="protein sequence ID" value="GAH10673.1"/>
    <property type="molecule type" value="Genomic_DNA"/>
</dbReference>
<sequence>IDQIKIGRLSSAENIDVRIDITKLLTRHCAVLGSTGSGKSTTVASFLRSIATSGDPDIKYPSARILLLDIHGEYSDALSDISTVFSINSNKDQNELYIPYWAIDPADLLSFLTGGIAEDKELHFYDKVTELKMLSLKENKYKGIDEKSLTIDSPIPYSLKRLWLDLIDNEL</sequence>
<dbReference type="Gene3D" id="3.40.50.300">
    <property type="entry name" value="P-loop containing nucleotide triphosphate hydrolases"/>
    <property type="match status" value="1"/>
</dbReference>
<dbReference type="InterPro" id="IPR027417">
    <property type="entry name" value="P-loop_NTPase"/>
</dbReference>
<accession>X1EPV6</accession>
<dbReference type="InterPro" id="IPR002789">
    <property type="entry name" value="HerA_central"/>
</dbReference>
<name>X1EPV6_9ZZZZ</name>
<proteinExistence type="predicted"/>
<dbReference type="InterPro" id="IPR008571">
    <property type="entry name" value="HerA-like"/>
</dbReference>
<feature type="domain" description="Helicase HerA central" evidence="1">
    <location>
        <begin position="4"/>
        <end position="163"/>
    </location>
</feature>
<organism evidence="2">
    <name type="scientific">marine sediment metagenome</name>
    <dbReference type="NCBI Taxonomy" id="412755"/>
    <lineage>
        <taxon>unclassified sequences</taxon>
        <taxon>metagenomes</taxon>
        <taxon>ecological metagenomes</taxon>
    </lineage>
</organism>
<protein>
    <recommendedName>
        <fullName evidence="1">Helicase HerA central domain-containing protein</fullName>
    </recommendedName>
</protein>
<comment type="caution">
    <text evidence="2">The sequence shown here is derived from an EMBL/GenBank/DDBJ whole genome shotgun (WGS) entry which is preliminary data.</text>
</comment>